<dbReference type="PROSITE" id="PS51257">
    <property type="entry name" value="PROKAR_LIPOPROTEIN"/>
    <property type="match status" value="1"/>
</dbReference>
<evidence type="ECO:0000259" key="2">
    <source>
        <dbReference type="Pfam" id="PF10988"/>
    </source>
</evidence>
<dbReference type="InterPro" id="IPR021255">
    <property type="entry name" value="DUF2807"/>
</dbReference>
<accession>A0A1M6WBM5</accession>
<evidence type="ECO:0000313" key="4">
    <source>
        <dbReference type="Proteomes" id="UP000184130"/>
    </source>
</evidence>
<dbReference type="Pfam" id="PF10988">
    <property type="entry name" value="DUF2807"/>
    <property type="match status" value="1"/>
</dbReference>
<gene>
    <name evidence="3" type="ORF">SAMN05216463_11615</name>
</gene>
<name>A0A1M6WBM5_XYLRU</name>
<dbReference type="Gene3D" id="2.160.20.120">
    <property type="match status" value="1"/>
</dbReference>
<sequence>MKKVLFLMMSVLALTSCKINLDGLDNDLIEASDNVVTKEYKLKPFEEVHMSCVGTVELIQDEKKSGTIELTAPENYIELYKFENNGNELKIGFAKQHVNIHTKNVKIKVYTADLIALKNSGASSIKMETLDTDKIDVVNSGVGSITIGGLADNVTLHNSGVGSINAEKLKALNVKANVSGVGSITCFASDKIEGRVTGVGSLKYAGNPKHKDTKRTGVGSISEM</sequence>
<organism evidence="3 4">
    <name type="scientific">Xylanibacter ruminicola</name>
    <name type="common">Prevotella ruminicola</name>
    <dbReference type="NCBI Taxonomy" id="839"/>
    <lineage>
        <taxon>Bacteria</taxon>
        <taxon>Pseudomonadati</taxon>
        <taxon>Bacteroidota</taxon>
        <taxon>Bacteroidia</taxon>
        <taxon>Bacteroidales</taxon>
        <taxon>Prevotellaceae</taxon>
        <taxon>Xylanibacter</taxon>
    </lineage>
</organism>
<proteinExistence type="predicted"/>
<dbReference type="AlphaFoldDB" id="A0A1M6WBM5"/>
<dbReference type="OrthoDB" id="5585143at2"/>
<evidence type="ECO:0000256" key="1">
    <source>
        <dbReference type="SAM" id="MobiDB-lite"/>
    </source>
</evidence>
<protein>
    <submittedName>
        <fullName evidence="3">Putative auto-transporter adhesin, head GIN domain</fullName>
    </submittedName>
</protein>
<evidence type="ECO:0000313" key="3">
    <source>
        <dbReference type="EMBL" id="SHK91137.1"/>
    </source>
</evidence>
<dbReference type="PANTHER" id="PTHR39200">
    <property type="entry name" value="HYPOTHETICAL EXPORTED PROTEIN"/>
    <property type="match status" value="1"/>
</dbReference>
<feature type="region of interest" description="Disordered" evidence="1">
    <location>
        <begin position="203"/>
        <end position="224"/>
    </location>
</feature>
<reference evidence="3 4" key="1">
    <citation type="submission" date="2016-11" db="EMBL/GenBank/DDBJ databases">
        <authorList>
            <person name="Jaros S."/>
            <person name="Januszkiewicz K."/>
            <person name="Wedrychowicz H."/>
        </authorList>
    </citation>
    <scope>NUCLEOTIDE SEQUENCE [LARGE SCALE GENOMIC DNA]</scope>
    <source>
        <strain evidence="3 4">KHT3</strain>
    </source>
</reference>
<dbReference type="RefSeq" id="WP_081373214.1">
    <property type="nucleotide sequence ID" value="NZ_FRBD01000016.1"/>
</dbReference>
<dbReference type="EMBL" id="FRBD01000016">
    <property type="protein sequence ID" value="SHK91137.1"/>
    <property type="molecule type" value="Genomic_DNA"/>
</dbReference>
<feature type="domain" description="Putative auto-transporter adhesin head GIN" evidence="2">
    <location>
        <begin position="45"/>
        <end position="208"/>
    </location>
</feature>
<dbReference type="PANTHER" id="PTHR39200:SF1">
    <property type="entry name" value="AUTO-TRANSPORTER ADHESIN HEAD GIN DOMAIN-CONTAINING PROTEIN-RELATED"/>
    <property type="match status" value="1"/>
</dbReference>
<dbReference type="Proteomes" id="UP000184130">
    <property type="component" value="Unassembled WGS sequence"/>
</dbReference>